<proteinExistence type="predicted"/>
<name>J6EZ16_TRIAS</name>
<dbReference type="SUPFAM" id="SSF50370">
    <property type="entry name" value="Ricin B-like lectins"/>
    <property type="match status" value="1"/>
</dbReference>
<dbReference type="EMBL" id="ALBS01000144">
    <property type="protein sequence ID" value="EJT49919.1"/>
    <property type="molecule type" value="Genomic_DNA"/>
</dbReference>
<feature type="signal peptide" evidence="1">
    <location>
        <begin position="1"/>
        <end position="17"/>
    </location>
</feature>
<dbReference type="GeneID" id="25984446"/>
<dbReference type="InterPro" id="IPR035992">
    <property type="entry name" value="Ricin_B-like_lectins"/>
</dbReference>
<dbReference type="VEuPathDB" id="FungiDB:A1Q1_00932"/>
<accession>J6EZ16</accession>
<evidence type="ECO:0000313" key="2">
    <source>
        <dbReference type="EMBL" id="EJT49919.1"/>
    </source>
</evidence>
<dbReference type="KEGG" id="tasa:A1Q1_00932"/>
<evidence type="ECO:0000256" key="1">
    <source>
        <dbReference type="SAM" id="SignalP"/>
    </source>
</evidence>
<reference evidence="2 3" key="1">
    <citation type="journal article" date="2012" name="Eukaryot. Cell">
        <title>Draft genome sequence of CBS 2479, the standard type strain of Trichosporon asahii.</title>
        <authorList>
            <person name="Yang R.Y."/>
            <person name="Li H.T."/>
            <person name="Zhu H."/>
            <person name="Zhou G.P."/>
            <person name="Wang M."/>
            <person name="Wang L."/>
        </authorList>
    </citation>
    <scope>NUCLEOTIDE SEQUENCE [LARGE SCALE GENOMIC DNA]</scope>
    <source>
        <strain evidence="3">ATCC 90039 / CBS 2479 / JCM 2466 / KCTC 7840 / NCYC 2677 / UAMH 7654</strain>
    </source>
</reference>
<dbReference type="Proteomes" id="UP000002748">
    <property type="component" value="Unassembled WGS sequence"/>
</dbReference>
<dbReference type="RefSeq" id="XP_014181030.1">
    <property type="nucleotide sequence ID" value="XM_014325555.1"/>
</dbReference>
<gene>
    <name evidence="2" type="ORF">A1Q1_00932</name>
</gene>
<keyword evidence="1" id="KW-0732">Signal</keyword>
<feature type="chain" id="PRO_5003787359" evidence="1">
    <location>
        <begin position="18"/>
        <end position="210"/>
    </location>
</feature>
<comment type="caution">
    <text evidence="2">The sequence shown here is derived from an EMBL/GenBank/DDBJ whole genome shotgun (WGS) entry which is preliminary data.</text>
</comment>
<dbReference type="HOGENOM" id="CLU_1116420_0_0_1"/>
<protein>
    <submittedName>
        <fullName evidence="2">Uncharacterized protein</fullName>
    </submittedName>
</protein>
<evidence type="ECO:0000313" key="3">
    <source>
        <dbReference type="Proteomes" id="UP000002748"/>
    </source>
</evidence>
<sequence>MLFHFVVVILATLQVFADTCPRSFVLHPNENKDYCLTIDEVHSGGSSAYVRRCAKPPAFGQVWYFMPFPRNAGYFLRNVIAGTNNLCLNAEQRQALTPDRLESPPYNGRHLAITECYNDGANDWKQNGHHQIELGAFVDGRSTYRRLPLLTHQSPVWISATGGSMAVQSRFGTAMKGDTIRTSAGRLRVMSLKTNVRGVARPDRDVVFGG</sequence>
<dbReference type="AlphaFoldDB" id="J6EZ16"/>
<dbReference type="PROSITE" id="PS50231">
    <property type="entry name" value="RICIN_B_LECTIN"/>
    <property type="match status" value="1"/>
</dbReference>
<organism evidence="2 3">
    <name type="scientific">Trichosporon asahii var. asahii (strain ATCC 90039 / CBS 2479 / JCM 2466 / KCTC 7840 / NBRC 103889/ NCYC 2677 / UAMH 7654)</name>
    <name type="common">Yeast</name>
    <dbReference type="NCBI Taxonomy" id="1186058"/>
    <lineage>
        <taxon>Eukaryota</taxon>
        <taxon>Fungi</taxon>
        <taxon>Dikarya</taxon>
        <taxon>Basidiomycota</taxon>
        <taxon>Agaricomycotina</taxon>
        <taxon>Tremellomycetes</taxon>
        <taxon>Trichosporonales</taxon>
        <taxon>Trichosporonaceae</taxon>
        <taxon>Trichosporon</taxon>
    </lineage>
</organism>